<dbReference type="Proteomes" id="UP001500893">
    <property type="component" value="Unassembled WGS sequence"/>
</dbReference>
<dbReference type="EMBL" id="BAAAVM010000048">
    <property type="protein sequence ID" value="GAA3146931.1"/>
    <property type="molecule type" value="Genomic_DNA"/>
</dbReference>
<gene>
    <name evidence="2" type="ORF">GCM10010521_37650</name>
</gene>
<feature type="region of interest" description="Disordered" evidence="1">
    <location>
        <begin position="63"/>
        <end position="121"/>
    </location>
</feature>
<keyword evidence="3" id="KW-1185">Reference proteome</keyword>
<name>A0ABP6NHK6_9ACTN</name>
<feature type="compositionally biased region" description="Basic and acidic residues" evidence="1">
    <location>
        <begin position="64"/>
        <end position="83"/>
    </location>
</feature>
<protein>
    <submittedName>
        <fullName evidence="2">Uncharacterized protein</fullName>
    </submittedName>
</protein>
<feature type="region of interest" description="Disordered" evidence="1">
    <location>
        <begin position="1"/>
        <end position="31"/>
    </location>
</feature>
<proteinExistence type="predicted"/>
<organism evidence="2 3">
    <name type="scientific">Streptomyces rameus</name>
    <dbReference type="NCBI Taxonomy" id="68261"/>
    <lineage>
        <taxon>Bacteria</taxon>
        <taxon>Bacillati</taxon>
        <taxon>Actinomycetota</taxon>
        <taxon>Actinomycetes</taxon>
        <taxon>Kitasatosporales</taxon>
        <taxon>Streptomycetaceae</taxon>
        <taxon>Streptomyces</taxon>
    </lineage>
</organism>
<reference evidence="3" key="1">
    <citation type="journal article" date="2019" name="Int. J. Syst. Evol. Microbiol.">
        <title>The Global Catalogue of Microorganisms (GCM) 10K type strain sequencing project: providing services to taxonomists for standard genome sequencing and annotation.</title>
        <authorList>
            <consortium name="The Broad Institute Genomics Platform"/>
            <consortium name="The Broad Institute Genome Sequencing Center for Infectious Disease"/>
            <person name="Wu L."/>
            <person name="Ma J."/>
        </authorList>
    </citation>
    <scope>NUCLEOTIDE SEQUENCE [LARGE SCALE GENOMIC DNA]</scope>
    <source>
        <strain evidence="3">JCM 11574</strain>
    </source>
</reference>
<evidence type="ECO:0000256" key="1">
    <source>
        <dbReference type="SAM" id="MobiDB-lite"/>
    </source>
</evidence>
<dbReference type="RefSeq" id="WP_345053188.1">
    <property type="nucleotide sequence ID" value="NZ_BAAAVM010000048.1"/>
</dbReference>
<evidence type="ECO:0000313" key="2">
    <source>
        <dbReference type="EMBL" id="GAA3146931.1"/>
    </source>
</evidence>
<comment type="caution">
    <text evidence="2">The sequence shown here is derived from an EMBL/GenBank/DDBJ whole genome shotgun (WGS) entry which is preliminary data.</text>
</comment>
<accession>A0ABP6NHK6</accession>
<sequence length="121" mass="12512">MGERHSGDGSSGGRSAHPGGTVAAPGPADALHGLRGLETRFGTALRAAGVDPEAERSAVAAFRAARDAGTHDARTRARDDWRPGRPGRARRPPRTVLPPALAAPVEGEGRRQPGRPGSMAR</sequence>
<evidence type="ECO:0000313" key="3">
    <source>
        <dbReference type="Proteomes" id="UP001500893"/>
    </source>
</evidence>